<dbReference type="GO" id="GO:0004659">
    <property type="term" value="F:prenyltransferase activity"/>
    <property type="evidence" value="ECO:0007669"/>
    <property type="project" value="InterPro"/>
</dbReference>
<dbReference type="RefSeq" id="WP_006293222.1">
    <property type="nucleotide sequence ID" value="NZ_GG770225.1"/>
</dbReference>
<keyword evidence="4" id="KW-0479">Metal-binding</keyword>
<accession>W5IK23</accession>
<evidence type="ECO:0000256" key="2">
    <source>
        <dbReference type="ARBA" id="ARBA00006706"/>
    </source>
</evidence>
<comment type="cofactor">
    <cofactor evidence="1">
        <name>Mg(2+)</name>
        <dbReference type="ChEBI" id="CHEBI:18420"/>
    </cofactor>
</comment>
<keyword evidence="9" id="KW-1185">Reference proteome</keyword>
<evidence type="ECO:0000256" key="7">
    <source>
        <dbReference type="SAM" id="MobiDB-lite"/>
    </source>
</evidence>
<evidence type="ECO:0000256" key="4">
    <source>
        <dbReference type="ARBA" id="ARBA00022723"/>
    </source>
</evidence>
<dbReference type="AlphaFoldDB" id="W5IK23"/>
<comment type="caution">
    <text evidence="8">The sequence shown here is derived from an EMBL/GenBank/DDBJ whole genome shotgun (WGS) entry which is preliminary data.</text>
</comment>
<dbReference type="PANTHER" id="PTHR12001">
    <property type="entry name" value="GERANYLGERANYL PYROPHOSPHATE SYNTHASE"/>
    <property type="match status" value="1"/>
</dbReference>
<dbReference type="GO" id="GO:0046872">
    <property type="term" value="F:metal ion binding"/>
    <property type="evidence" value="ECO:0007669"/>
    <property type="project" value="UniProtKB-KW"/>
</dbReference>
<protein>
    <recommendedName>
        <fullName evidence="10">Polyprenyl synthetase</fullName>
    </recommendedName>
</protein>
<comment type="similarity">
    <text evidence="2 6">Belongs to the FPP/GGPP synthase family.</text>
</comment>
<dbReference type="PANTHER" id="PTHR12001:SF85">
    <property type="entry name" value="SHORT CHAIN ISOPRENYL DIPHOSPHATE SYNTHASE"/>
    <property type="match status" value="1"/>
</dbReference>
<dbReference type="GO" id="GO:0008299">
    <property type="term" value="P:isoprenoid biosynthetic process"/>
    <property type="evidence" value="ECO:0007669"/>
    <property type="project" value="InterPro"/>
</dbReference>
<dbReference type="eggNOG" id="COG0142">
    <property type="taxonomic scope" value="Bacteria"/>
</dbReference>
<dbReference type="Pfam" id="PF00348">
    <property type="entry name" value="polyprenyl_synt"/>
    <property type="match status" value="1"/>
</dbReference>
<dbReference type="InterPro" id="IPR008949">
    <property type="entry name" value="Isoprenoid_synthase_dom_sf"/>
</dbReference>
<evidence type="ECO:0000313" key="8">
    <source>
        <dbReference type="EMBL" id="EFG27217.1"/>
    </source>
</evidence>
<evidence type="ECO:0000256" key="5">
    <source>
        <dbReference type="ARBA" id="ARBA00022842"/>
    </source>
</evidence>
<dbReference type="HOGENOM" id="CLU_014015_2_1_11"/>
<sequence>MNSLSFSKEDIDSRLLELVKESPAEGLPISQADADTRPSLPPYVDAVREQAVRSCQGGKRLRAQLLGAVAQACGLSADLMPSALDLACALEIFQTAALVHDDIIDDSDTRRGAPSAHRALANETGPEENLEKNSENNSEEKNHIGIGLGIMLGDILATLSVDVAHRSSRQFPQSYALLEAFLDMHRQVEKGQIMDLAMESLPLTDPDLIEDQAKQTYWWKTSSYTTIAPLRLALIACGYDPHTASSIAHQVGTPLGLAFQLNDDVIDIISLTSGKPLGGDIIEGKRTVLLADTLRSCSQEQKTLLLRIYSSGRPQPDAVQDVISLMQSCGAIDKSRHRIALLNHQAKSILIRQLEAAEEEGQRGREFHHGFSPDAEDMNHLLQIMDSFCSTV</sequence>
<keyword evidence="5" id="KW-0460">Magnesium</keyword>
<dbReference type="SFLD" id="SFLDS00005">
    <property type="entry name" value="Isoprenoid_Synthase_Type_I"/>
    <property type="match status" value="1"/>
</dbReference>
<keyword evidence="3 6" id="KW-0808">Transferase</keyword>
<dbReference type="PROSITE" id="PS00723">
    <property type="entry name" value="POLYPRENYL_SYNTHASE_1"/>
    <property type="match status" value="1"/>
</dbReference>
<proteinExistence type="inferred from homology"/>
<dbReference type="InterPro" id="IPR033749">
    <property type="entry name" value="Polyprenyl_synt_CS"/>
</dbReference>
<gene>
    <name evidence="8" type="ORF">HMPREF9020_00856</name>
</gene>
<feature type="compositionally biased region" description="Basic and acidic residues" evidence="7">
    <location>
        <begin position="129"/>
        <end position="139"/>
    </location>
</feature>
<evidence type="ECO:0000313" key="9">
    <source>
        <dbReference type="Proteomes" id="UP000005777"/>
    </source>
</evidence>
<dbReference type="EMBL" id="ADCX01000004">
    <property type="protein sequence ID" value="EFG27217.1"/>
    <property type="molecule type" value="Genomic_DNA"/>
</dbReference>
<dbReference type="CDD" id="cd00685">
    <property type="entry name" value="Trans_IPPS_HT"/>
    <property type="match status" value="1"/>
</dbReference>
<evidence type="ECO:0000256" key="3">
    <source>
        <dbReference type="ARBA" id="ARBA00022679"/>
    </source>
</evidence>
<evidence type="ECO:0008006" key="10">
    <source>
        <dbReference type="Google" id="ProtNLM"/>
    </source>
</evidence>
<organism evidence="8 9">
    <name type="scientific">Scardovia inopinata F0304</name>
    <dbReference type="NCBI Taxonomy" id="641146"/>
    <lineage>
        <taxon>Bacteria</taxon>
        <taxon>Bacillati</taxon>
        <taxon>Actinomycetota</taxon>
        <taxon>Actinomycetes</taxon>
        <taxon>Bifidobacteriales</taxon>
        <taxon>Bifidobacteriaceae</taxon>
        <taxon>Scardovia</taxon>
    </lineage>
</organism>
<feature type="region of interest" description="Disordered" evidence="7">
    <location>
        <begin position="108"/>
        <end position="139"/>
    </location>
</feature>
<evidence type="ECO:0000256" key="6">
    <source>
        <dbReference type="RuleBase" id="RU004466"/>
    </source>
</evidence>
<reference evidence="8 9" key="1">
    <citation type="submission" date="2012-01" db="EMBL/GenBank/DDBJ databases">
        <title>The Genome Sequence of Scardovia inopinata F0304.</title>
        <authorList>
            <consortium name="The Broad Institute Genome Sequencing Platform"/>
            <person name="Earl A."/>
            <person name="Ward D."/>
            <person name="Feldgarden M."/>
            <person name="Gevers D."/>
            <person name="Izard J."/>
            <person name="Baranova O.V."/>
            <person name="Blanton J.M."/>
            <person name="Tanner A.C."/>
            <person name="Dewhirst F.E."/>
            <person name="Young S.K."/>
            <person name="Zeng Q."/>
            <person name="Gargeya S."/>
            <person name="Fitzgerald M."/>
            <person name="Haas B."/>
            <person name="Abouelleil A."/>
            <person name="Alvarado L."/>
            <person name="Arachchi H.M."/>
            <person name="Berlin A."/>
            <person name="Chapman S.B."/>
            <person name="Gearin G."/>
            <person name="Goldberg J."/>
            <person name="Griggs A."/>
            <person name="Gujja S."/>
            <person name="Hansen M."/>
            <person name="Heiman D."/>
            <person name="Howarth C."/>
            <person name="Larimer J."/>
            <person name="Lui A."/>
            <person name="MacDonald P.J."/>
            <person name="McCowen C."/>
            <person name="Montmayeur A."/>
            <person name="Murphy C."/>
            <person name="Neiman D."/>
            <person name="Pearson M."/>
            <person name="Priest M."/>
            <person name="Roberts A."/>
            <person name="Saif S."/>
            <person name="Shea T."/>
            <person name="Sisk P."/>
            <person name="Stolte C."/>
            <person name="Sykes S."/>
            <person name="Wortman J."/>
            <person name="Nusbaum C."/>
            <person name="Birren B."/>
        </authorList>
    </citation>
    <scope>NUCLEOTIDE SEQUENCE [LARGE SCALE GENOMIC DNA]</scope>
    <source>
        <strain evidence="8 9">F0304</strain>
    </source>
</reference>
<dbReference type="Proteomes" id="UP000005777">
    <property type="component" value="Unassembled WGS sequence"/>
</dbReference>
<dbReference type="Gene3D" id="1.10.600.10">
    <property type="entry name" value="Farnesyl Diphosphate Synthase"/>
    <property type="match status" value="1"/>
</dbReference>
<dbReference type="SUPFAM" id="SSF48576">
    <property type="entry name" value="Terpenoid synthases"/>
    <property type="match status" value="1"/>
</dbReference>
<dbReference type="PROSITE" id="PS00444">
    <property type="entry name" value="POLYPRENYL_SYNTHASE_2"/>
    <property type="match status" value="1"/>
</dbReference>
<name>W5IK23_SCAIO</name>
<dbReference type="InterPro" id="IPR000092">
    <property type="entry name" value="Polyprenyl_synt"/>
</dbReference>
<evidence type="ECO:0000256" key="1">
    <source>
        <dbReference type="ARBA" id="ARBA00001946"/>
    </source>
</evidence>